<feature type="compositionally biased region" description="Basic and acidic residues" evidence="2">
    <location>
        <begin position="317"/>
        <end position="328"/>
    </location>
</feature>
<feature type="region of interest" description="Disordered" evidence="2">
    <location>
        <begin position="689"/>
        <end position="785"/>
    </location>
</feature>
<dbReference type="EMBL" id="OW152837">
    <property type="protein sequence ID" value="CAH2057924.1"/>
    <property type="molecule type" value="Genomic_DNA"/>
</dbReference>
<feature type="compositionally biased region" description="Basic residues" evidence="2">
    <location>
        <begin position="713"/>
        <end position="726"/>
    </location>
</feature>
<feature type="compositionally biased region" description="Polar residues" evidence="2">
    <location>
        <begin position="117"/>
        <end position="137"/>
    </location>
</feature>
<evidence type="ECO:0000313" key="5">
    <source>
        <dbReference type="Proteomes" id="UP000837857"/>
    </source>
</evidence>
<feature type="region of interest" description="Disordered" evidence="2">
    <location>
        <begin position="73"/>
        <end position="214"/>
    </location>
</feature>
<feature type="region of interest" description="Disordered" evidence="2">
    <location>
        <begin position="630"/>
        <end position="662"/>
    </location>
</feature>
<feature type="compositionally biased region" description="Polar residues" evidence="2">
    <location>
        <begin position="690"/>
        <end position="703"/>
    </location>
</feature>
<feature type="compositionally biased region" description="Basic and acidic residues" evidence="2">
    <location>
        <begin position="203"/>
        <end position="213"/>
    </location>
</feature>
<evidence type="ECO:0000256" key="2">
    <source>
        <dbReference type="SAM" id="MobiDB-lite"/>
    </source>
</evidence>
<keyword evidence="1" id="KW-0175">Coiled coil</keyword>
<dbReference type="InterPro" id="IPR046824">
    <property type="entry name" value="Mss51-like_C"/>
</dbReference>
<evidence type="ECO:0000259" key="3">
    <source>
        <dbReference type="Pfam" id="PF20179"/>
    </source>
</evidence>
<feature type="compositionally biased region" description="Polar residues" evidence="2">
    <location>
        <begin position="771"/>
        <end position="784"/>
    </location>
</feature>
<feature type="compositionally biased region" description="Basic and acidic residues" evidence="2">
    <location>
        <begin position="743"/>
        <end position="770"/>
    </location>
</feature>
<evidence type="ECO:0000313" key="4">
    <source>
        <dbReference type="EMBL" id="CAH2057924.1"/>
    </source>
</evidence>
<feature type="region of interest" description="Disordered" evidence="2">
    <location>
        <begin position="835"/>
        <end position="871"/>
    </location>
</feature>
<name>A0ABN8IM48_9NEOP</name>
<gene>
    <name evidence="4" type="ORF">IPOD504_LOCUS10364</name>
</gene>
<feature type="compositionally biased region" description="Basic residues" evidence="2">
    <location>
        <begin position="1"/>
        <end position="12"/>
    </location>
</feature>
<reference evidence="4" key="1">
    <citation type="submission" date="2022-03" db="EMBL/GenBank/DDBJ databases">
        <authorList>
            <person name="Martin H S."/>
        </authorList>
    </citation>
    <scope>NUCLEOTIDE SEQUENCE</scope>
</reference>
<feature type="region of interest" description="Disordered" evidence="2">
    <location>
        <begin position="255"/>
        <end position="328"/>
    </location>
</feature>
<feature type="compositionally biased region" description="Basic and acidic residues" evidence="2">
    <location>
        <begin position="162"/>
        <end position="185"/>
    </location>
</feature>
<feature type="compositionally biased region" description="Basic and acidic residues" evidence="2">
    <location>
        <begin position="104"/>
        <end position="116"/>
    </location>
</feature>
<protein>
    <recommendedName>
        <fullName evidence="3">Mitochondrial splicing suppressor 51-like C-terminal domain-containing protein</fullName>
    </recommendedName>
</protein>
<feature type="compositionally biased region" description="Basic residues" evidence="2">
    <location>
        <begin position="143"/>
        <end position="152"/>
    </location>
</feature>
<organism evidence="4 5">
    <name type="scientific">Iphiclides podalirius</name>
    <name type="common">scarce swallowtail</name>
    <dbReference type="NCBI Taxonomy" id="110791"/>
    <lineage>
        <taxon>Eukaryota</taxon>
        <taxon>Metazoa</taxon>
        <taxon>Ecdysozoa</taxon>
        <taxon>Arthropoda</taxon>
        <taxon>Hexapoda</taxon>
        <taxon>Insecta</taxon>
        <taxon>Pterygota</taxon>
        <taxon>Neoptera</taxon>
        <taxon>Endopterygota</taxon>
        <taxon>Lepidoptera</taxon>
        <taxon>Glossata</taxon>
        <taxon>Ditrysia</taxon>
        <taxon>Papilionoidea</taxon>
        <taxon>Papilionidae</taxon>
        <taxon>Papilioninae</taxon>
        <taxon>Iphiclides</taxon>
    </lineage>
</organism>
<evidence type="ECO:0000256" key="1">
    <source>
        <dbReference type="SAM" id="Coils"/>
    </source>
</evidence>
<feature type="compositionally biased region" description="Basic residues" evidence="2">
    <location>
        <begin position="192"/>
        <end position="202"/>
    </location>
</feature>
<sequence>MNSKKHKNKNRAKVNPTPVQKQDIAEIAKIEDILPVKDPEPEVNNEEIVPVKGEVKKTLDTSNEENLQELKESLTESLIGDSPVKPKRLKGKKKKHNVTLESDQDNKVDNKQEDKVSQNVQEISEINLPDNTTQELSDVQPCARKKKNKTKRQTPTTNEDIIESKFDAEARINMDDTEEKRKDTAEAEGNVSKKKNKKKKRRLDSEKSDKVEEQMSCTAAFKELVDAQNDKNVLIDAIEDVKEHAIENAENIEITSKVEDFSEQDVAKSEDFKVQKKKKKEKKYPLKAKEDSNYSENKVDQKGAESCDVIQPTMTVRKQDSTKGDEVPNKLFEQTGHITEKPLQGVVAAEIGPKDILERTESMCENLEVSNKLVKTSDDSSLVPKDSMQNLNATPLLSETGRLNEIPVHDISKEKNIYSTSSSKTEENVVINEKDKESANILVNVEEMSEKDQLNATEHSTKLASLSGPPDKAQIPKSVTDDFSQQDKKNDDTLQEEISEGKTEESIDTKEFCDHTPDFIHIPRSSSHQLLDDNNNNTRIQEITGNDELKLGIPVLTSSIIQGSGETPVSTPKVMATGISVTEIESIPNRNQEKTDLKSKMMEVNQDLEELKMSLEKSLAGLNVLEKSEQSFNENRSGENNVTKTGDASKTTNNSKDGGKIYKPLADRLNEIENKFAPTDLKLSEDTFEHQPNTEQFSASSDIETPPVCPSRKDRKGKSKAKKRGRREPEPYTTQATSVSCETKQESNTEKQQETEQKTKDCEGKDKKQACSDNENTKQLSSELQFEPIENFEDALSSSPDDVDINKTFEIIAKELDKRPQNDQNLKDSVHVYPSEIEINITPPAEDGEKEKEDKNVNHASQPKNLLGRPNIPVSSMHLKDQKHIYADAKNISGQNYRLIRMQMILSCEKMLKRKLWPWEQEALLYPRMCADVRCREWKQSKLTDCEGCGQVSFCNEHPDHLPLSHHRWCKSYALYQKLVLYQQSNGRLEPKLPRMVMVGSFVVPDKINEVLATMYEEKIDMSDIQYAALTQVATAPLTTAYCYQIYRQLVSCTNGLCKKPTFTVHFVGAELQFEADSLNKWEVFLLHIKPEVKDLHVALIGVDLNPSNLPLHLLGKIKLCDNCRESKRRVHFSFQDKMTYRDFWASDEFTVPDIVCAFNAGVHRSLMYHGSDVWSSTINCVLKQKVPFLITAYTLEELMRDLECAKSYAEVDYKLISEPRLNPFASVRPDRNFITDEETPLIFKNYCFSVLCGI</sequence>
<dbReference type="PANTHER" id="PTHR28069">
    <property type="entry name" value="GH20023P"/>
    <property type="match status" value="1"/>
</dbReference>
<dbReference type="Pfam" id="PF20179">
    <property type="entry name" value="MSS51_C"/>
    <property type="match status" value="1"/>
</dbReference>
<feature type="compositionally biased region" description="Basic and acidic residues" evidence="2">
    <location>
        <begin position="256"/>
        <end position="274"/>
    </location>
</feature>
<dbReference type="Proteomes" id="UP000837857">
    <property type="component" value="Chromosome 25"/>
</dbReference>
<feature type="coiled-coil region" evidence="1">
    <location>
        <begin position="594"/>
        <end position="625"/>
    </location>
</feature>
<feature type="domain" description="Mitochondrial splicing suppressor 51-like C-terminal" evidence="3">
    <location>
        <begin position="1054"/>
        <end position="1234"/>
    </location>
</feature>
<feature type="region of interest" description="Disordered" evidence="2">
    <location>
        <begin position="450"/>
        <end position="507"/>
    </location>
</feature>
<feature type="compositionally biased region" description="Polar residues" evidence="2">
    <location>
        <begin position="630"/>
        <end position="656"/>
    </location>
</feature>
<feature type="compositionally biased region" description="Polar residues" evidence="2">
    <location>
        <begin position="454"/>
        <end position="464"/>
    </location>
</feature>
<keyword evidence="5" id="KW-1185">Reference proteome</keyword>
<dbReference type="PANTHER" id="PTHR28069:SF2">
    <property type="entry name" value="GH20023P"/>
    <property type="match status" value="1"/>
</dbReference>
<feature type="compositionally biased region" description="Basic residues" evidence="2">
    <location>
        <begin position="85"/>
        <end position="97"/>
    </location>
</feature>
<feature type="compositionally biased region" description="Basic and acidic residues" evidence="2">
    <location>
        <begin position="847"/>
        <end position="857"/>
    </location>
</feature>
<accession>A0ABN8IM48</accession>
<feature type="compositionally biased region" description="Basic and acidic residues" evidence="2">
    <location>
        <begin position="283"/>
        <end position="305"/>
    </location>
</feature>
<feature type="compositionally biased region" description="Polar residues" evidence="2">
    <location>
        <begin position="732"/>
        <end position="741"/>
    </location>
</feature>
<feature type="region of interest" description="Disordered" evidence="2">
    <location>
        <begin position="1"/>
        <end position="21"/>
    </location>
</feature>
<feature type="non-terminal residue" evidence="4">
    <location>
        <position position="1"/>
    </location>
</feature>
<proteinExistence type="predicted"/>